<proteinExistence type="predicted"/>
<comment type="caution">
    <text evidence="2">The sequence shown here is derived from an EMBL/GenBank/DDBJ whole genome shotgun (WGS) entry which is preliminary data.</text>
</comment>
<dbReference type="RefSeq" id="WP_358358941.1">
    <property type="nucleotide sequence ID" value="NZ_JBEZFP010000084.1"/>
</dbReference>
<feature type="transmembrane region" description="Helical" evidence="1">
    <location>
        <begin position="167"/>
        <end position="193"/>
    </location>
</feature>
<feature type="transmembrane region" description="Helical" evidence="1">
    <location>
        <begin position="303"/>
        <end position="324"/>
    </location>
</feature>
<evidence type="ECO:0000313" key="2">
    <source>
        <dbReference type="EMBL" id="MEU8137278.1"/>
    </source>
</evidence>
<evidence type="ECO:0008006" key="4">
    <source>
        <dbReference type="Google" id="ProtNLM"/>
    </source>
</evidence>
<feature type="transmembrane region" description="Helical" evidence="1">
    <location>
        <begin position="141"/>
        <end position="161"/>
    </location>
</feature>
<accession>A0ABV3DNF6</accession>
<dbReference type="Proteomes" id="UP001551482">
    <property type="component" value="Unassembled WGS sequence"/>
</dbReference>
<keyword evidence="1" id="KW-1133">Transmembrane helix</keyword>
<feature type="transmembrane region" description="Helical" evidence="1">
    <location>
        <begin position="259"/>
        <end position="283"/>
    </location>
</feature>
<keyword evidence="3" id="KW-1185">Reference proteome</keyword>
<keyword evidence="1" id="KW-0472">Membrane</keyword>
<reference evidence="2 3" key="1">
    <citation type="submission" date="2024-06" db="EMBL/GenBank/DDBJ databases">
        <title>The Natural Products Discovery Center: Release of the First 8490 Sequenced Strains for Exploring Actinobacteria Biosynthetic Diversity.</title>
        <authorList>
            <person name="Kalkreuter E."/>
            <person name="Kautsar S.A."/>
            <person name="Yang D."/>
            <person name="Bader C.D."/>
            <person name="Teijaro C.N."/>
            <person name="Fluegel L."/>
            <person name="Davis C.M."/>
            <person name="Simpson J.R."/>
            <person name="Lauterbach L."/>
            <person name="Steele A.D."/>
            <person name="Gui C."/>
            <person name="Meng S."/>
            <person name="Li G."/>
            <person name="Viehrig K."/>
            <person name="Ye F."/>
            <person name="Su P."/>
            <person name="Kiefer A.F."/>
            <person name="Nichols A."/>
            <person name="Cepeda A.J."/>
            <person name="Yan W."/>
            <person name="Fan B."/>
            <person name="Jiang Y."/>
            <person name="Adhikari A."/>
            <person name="Zheng C.-J."/>
            <person name="Schuster L."/>
            <person name="Cowan T.M."/>
            <person name="Smanski M.J."/>
            <person name="Chevrette M.G."/>
            <person name="De Carvalho L.P.S."/>
            <person name="Shen B."/>
        </authorList>
    </citation>
    <scope>NUCLEOTIDE SEQUENCE [LARGE SCALE GENOMIC DNA]</scope>
    <source>
        <strain evidence="2 3">NPDC048946</strain>
    </source>
</reference>
<evidence type="ECO:0000313" key="3">
    <source>
        <dbReference type="Proteomes" id="UP001551482"/>
    </source>
</evidence>
<keyword evidence="1" id="KW-0812">Transmembrane</keyword>
<feature type="transmembrane region" description="Helical" evidence="1">
    <location>
        <begin position="228"/>
        <end position="247"/>
    </location>
</feature>
<sequence>MTTEAPATPAAGLPGPAPRGRLRAAAIAIADRPYAITAALIGLIMVLDLSGPDWPAAIFRAKLVEEHNALLWNNQWYGGHLLPGYSVVTPLLSQGIGTHTLTALSCIISAWAWSRLDVGRDELARRVGSCWFAVMASVDYLIGRTPFALGVAAGLLAILAARNQRLYWAGAASLLCGLASPLSGAFLLLIGLAWVPRQNVWPTRFSFGPAGVGLLVSLAFPSEGMFPFPWWRFWPIIALAAVGLWLIPASQRSARRFLVLYAASAIVFFFVPTALGGNLARLGEMVAGPMMAVVLLSLGRRRLVMLLAVPLLVWGFQSAAIAITNDRGDSRGEKAEYYDGLLTYLETANQPLGRIEIPFTRGHWESVYVADKMPLARGWERQLDRGRNAVLYQEILTAPEYRDWIEETGVRFVALPDVPIDKSAKPEVELIKSGVPWLKPVWSDKHWQVWEVENPKPLLEGPGVLTSLTPSEFSFRADAPGTFTVRIHPTNLFVADRKGVTIKPDADDEWTTIHVATPGPVTIKADESKLLP</sequence>
<organism evidence="2 3">
    <name type="scientific">Streptodolium elevatio</name>
    <dbReference type="NCBI Taxonomy" id="3157996"/>
    <lineage>
        <taxon>Bacteria</taxon>
        <taxon>Bacillati</taxon>
        <taxon>Actinomycetota</taxon>
        <taxon>Actinomycetes</taxon>
        <taxon>Kitasatosporales</taxon>
        <taxon>Streptomycetaceae</taxon>
        <taxon>Streptodolium</taxon>
    </lineage>
</organism>
<name>A0ABV3DNF6_9ACTN</name>
<evidence type="ECO:0000256" key="1">
    <source>
        <dbReference type="SAM" id="Phobius"/>
    </source>
</evidence>
<dbReference type="EMBL" id="JBEZFP010000084">
    <property type="protein sequence ID" value="MEU8137278.1"/>
    <property type="molecule type" value="Genomic_DNA"/>
</dbReference>
<protein>
    <recommendedName>
        <fullName evidence="4">Integral membrane protein</fullName>
    </recommendedName>
</protein>
<gene>
    <name evidence="2" type="ORF">AB0C36_27660</name>
</gene>